<accession>A0A7G7G3W5</accession>
<keyword evidence="2" id="KW-1185">Reference proteome</keyword>
<reference evidence="1 2" key="1">
    <citation type="journal article" date="2018" name="Int. J. Syst. Evol. Microbiol.">
        <title>Adhaeribacter swui sp. nov., isolated from wet mud.</title>
        <authorList>
            <person name="Kim D.U."/>
            <person name="Kim K.W."/>
            <person name="Kang M.S."/>
            <person name="Kim J.Y."/>
            <person name="Jang J.H."/>
            <person name="Kim M.K."/>
        </authorList>
    </citation>
    <scope>NUCLEOTIDE SEQUENCE [LARGE SCALE GENOMIC DNA]</scope>
    <source>
        <strain evidence="1 2">KCTC 52873</strain>
    </source>
</reference>
<gene>
    <name evidence="1" type="ORF">HUW51_03610</name>
</gene>
<dbReference type="RefSeq" id="WP_185272632.1">
    <property type="nucleotide sequence ID" value="NZ_CP055156.1"/>
</dbReference>
<sequence length="206" mass="24120">MNETIKLSSFGRKNKVLLINEEVIQFNRRTIFRKDIIGIKQYAKALQFYRFRVGEQHYLGLKTATQQLDILLTCYFDIDQDYFLDLEDRITAAIWEQTTDQIWLRHKEILKNNGTIAVGHCQVSRTGITLHKATDLTGKPLLITWPELHYQILHDRLVLNNQTDYAIYTNLYFKDTWNLDVFIALLDWITQENGLGELPEANTLGL</sequence>
<evidence type="ECO:0000313" key="1">
    <source>
        <dbReference type="EMBL" id="QNF31849.1"/>
    </source>
</evidence>
<dbReference type="AlphaFoldDB" id="A0A7G7G3W5"/>
<dbReference type="KEGG" id="aswu:HUW51_03610"/>
<proteinExistence type="predicted"/>
<dbReference type="Proteomes" id="UP000515237">
    <property type="component" value="Chromosome"/>
</dbReference>
<evidence type="ECO:0000313" key="2">
    <source>
        <dbReference type="Proteomes" id="UP000515237"/>
    </source>
</evidence>
<organism evidence="1 2">
    <name type="scientific">Adhaeribacter swui</name>
    <dbReference type="NCBI Taxonomy" id="2086471"/>
    <lineage>
        <taxon>Bacteria</taxon>
        <taxon>Pseudomonadati</taxon>
        <taxon>Bacteroidota</taxon>
        <taxon>Cytophagia</taxon>
        <taxon>Cytophagales</taxon>
        <taxon>Hymenobacteraceae</taxon>
        <taxon>Adhaeribacter</taxon>
    </lineage>
</organism>
<protein>
    <submittedName>
        <fullName evidence="1">Uncharacterized protein</fullName>
    </submittedName>
</protein>
<dbReference type="EMBL" id="CP055156">
    <property type="protein sequence ID" value="QNF31849.1"/>
    <property type="molecule type" value="Genomic_DNA"/>
</dbReference>
<name>A0A7G7G3W5_9BACT</name>